<dbReference type="Proteomes" id="UP000287972">
    <property type="component" value="Unassembled WGS sequence"/>
</dbReference>
<dbReference type="AlphaFoldDB" id="A0A428PB96"/>
<evidence type="ECO:0000313" key="1">
    <source>
        <dbReference type="EMBL" id="RSL50341.1"/>
    </source>
</evidence>
<evidence type="ECO:0000313" key="2">
    <source>
        <dbReference type="Proteomes" id="UP000287972"/>
    </source>
</evidence>
<comment type="caution">
    <text evidence="1">The sequence shown here is derived from an EMBL/GenBank/DDBJ whole genome shotgun (WGS) entry which is preliminary data.</text>
</comment>
<proteinExistence type="predicted"/>
<organism evidence="1 2">
    <name type="scientific">Fusarium floridanum</name>
    <dbReference type="NCBI Taxonomy" id="1325733"/>
    <lineage>
        <taxon>Eukaryota</taxon>
        <taxon>Fungi</taxon>
        <taxon>Dikarya</taxon>
        <taxon>Ascomycota</taxon>
        <taxon>Pezizomycotina</taxon>
        <taxon>Sordariomycetes</taxon>
        <taxon>Hypocreomycetidae</taxon>
        <taxon>Hypocreales</taxon>
        <taxon>Nectriaceae</taxon>
        <taxon>Fusarium</taxon>
        <taxon>Fusarium solani species complex</taxon>
    </lineage>
</organism>
<name>A0A428PB96_9HYPO</name>
<sequence>MLWNEYVDHKTILHVGPGLAKLNCAYMVVPSSLIVILSMGRREETCIPPGQHHGGALQYLDPEALVNANPSGMEPTEQTWITGAGNTSLRILSTHKPVVNSRVLRNSMDPIQIENGEHYNFTLKLERRVTVEFKALGSGTFSTPDWMVYDND</sequence>
<keyword evidence="2" id="KW-1185">Reference proteome</keyword>
<reference evidence="1 2" key="1">
    <citation type="submission" date="2017-06" db="EMBL/GenBank/DDBJ databases">
        <title>Comparative genomic analysis of Ambrosia Fusariam Clade fungi.</title>
        <authorList>
            <person name="Stajich J.E."/>
            <person name="Carrillo J."/>
            <person name="Kijimoto T."/>
            <person name="Eskalen A."/>
            <person name="O'Donnell K."/>
            <person name="Kasson M."/>
        </authorList>
    </citation>
    <scope>NUCLEOTIDE SEQUENCE [LARGE SCALE GENOMIC DNA]</scope>
    <source>
        <strain evidence="1 2">NRRL62606</strain>
    </source>
</reference>
<dbReference type="EMBL" id="NKCL01000817">
    <property type="protein sequence ID" value="RSL50341.1"/>
    <property type="molecule type" value="Genomic_DNA"/>
</dbReference>
<protein>
    <submittedName>
        <fullName evidence="1">Uncharacterized protein</fullName>
    </submittedName>
</protein>
<accession>A0A428PB96</accession>
<gene>
    <name evidence="1" type="ORF">CEP51_015360</name>
</gene>